<dbReference type="Proteomes" id="UP000001219">
    <property type="component" value="Chromosome"/>
</dbReference>
<feature type="transmembrane region" description="Helical" evidence="1">
    <location>
        <begin position="82"/>
        <end position="103"/>
    </location>
</feature>
<dbReference type="HOGENOM" id="CLU_067076_0_0_11"/>
<keyword evidence="1" id="KW-0812">Transmembrane</keyword>
<dbReference type="STRING" id="526226.Gbro_4586"/>
<gene>
    <name evidence="2" type="ordered locus">Gbro_4586</name>
</gene>
<evidence type="ECO:0000313" key="2">
    <source>
        <dbReference type="EMBL" id="ACY23717.1"/>
    </source>
</evidence>
<organism evidence="2 3">
    <name type="scientific">Gordonia bronchialis (strain ATCC 25592 / DSM 43247 / BCRC 13721 / JCM 3198 / KCTC 3076 / NBRC 16047 / NCTC 10667)</name>
    <name type="common">Rhodococcus bronchialis</name>
    <dbReference type="NCBI Taxonomy" id="526226"/>
    <lineage>
        <taxon>Bacteria</taxon>
        <taxon>Bacillati</taxon>
        <taxon>Actinomycetota</taxon>
        <taxon>Actinomycetes</taxon>
        <taxon>Mycobacteriales</taxon>
        <taxon>Gordoniaceae</taxon>
        <taxon>Gordonia</taxon>
    </lineage>
</organism>
<keyword evidence="1" id="KW-0472">Membrane</keyword>
<reference evidence="3" key="1">
    <citation type="submission" date="2009-10" db="EMBL/GenBank/DDBJ databases">
        <title>The complete chromosome of Gordonia bronchialis DSM 43247.</title>
        <authorList>
            <consortium name="US DOE Joint Genome Institute (JGI-PGF)"/>
            <person name="Lucas S."/>
            <person name="Copeland A."/>
            <person name="Lapidus A."/>
            <person name="Glavina del Rio T."/>
            <person name="Dalin E."/>
            <person name="Tice H."/>
            <person name="Bruce D."/>
            <person name="Goodwin L."/>
            <person name="Pitluck S."/>
            <person name="Kyrpides N."/>
            <person name="Mavromatis K."/>
            <person name="Ivanova N."/>
            <person name="Ovchinnikova G."/>
            <person name="Saunders E."/>
            <person name="Brettin T."/>
            <person name="Detter J.C."/>
            <person name="Han C."/>
            <person name="Larimer F."/>
            <person name="Land M."/>
            <person name="Hauser L."/>
            <person name="Markowitz V."/>
            <person name="Cheng J.-F."/>
            <person name="Hugenholtz P."/>
            <person name="Woyke T."/>
            <person name="Wu D."/>
            <person name="Jando M."/>
            <person name="Schneider S."/>
            <person name="Goeker M."/>
            <person name="Klenk H.-P."/>
            <person name="Eisen J.A."/>
        </authorList>
    </citation>
    <scope>NUCLEOTIDE SEQUENCE [LARGE SCALE GENOMIC DNA]</scope>
    <source>
        <strain evidence="3">ATCC 25592 / DSM 43247 / BCRC 13721 / JCM 3198 / KCTC 3076 / NBRC 16047 / NCTC 10667</strain>
    </source>
</reference>
<accession>D0L7C8</accession>
<keyword evidence="1" id="KW-1133">Transmembrane helix</keyword>
<dbReference type="OrthoDB" id="8535577at2"/>
<protein>
    <recommendedName>
        <fullName evidence="4">Integral membrane protein</fullName>
    </recommendedName>
</protein>
<sequence>MFHFDDPLDDGRLPLFLLFLAFVVTFVITRAITRLIRAGKGPFRDNVSGGLHIHHAVPGIILTIGGAFGSVAAAGRSPAAEISAILVGIGASLVLDEFALILHLKDVYWSREGQLSVQVVALTVAALGMTMLGFDPWSDATVALGPVVVTANLPINVACLLICIMKGKYSTAVVGAFFPPLAWVGAIRLARPHSPWARRRYSPEKHEAAQRRADNFDHRYGRWGLTVEDWVAGRPTQTDSAPEASPSGS</sequence>
<feature type="transmembrane region" description="Helical" evidence="1">
    <location>
        <begin position="53"/>
        <end position="76"/>
    </location>
</feature>
<feature type="transmembrane region" description="Helical" evidence="1">
    <location>
        <begin position="115"/>
        <end position="134"/>
    </location>
</feature>
<evidence type="ECO:0008006" key="4">
    <source>
        <dbReference type="Google" id="ProtNLM"/>
    </source>
</evidence>
<evidence type="ECO:0000313" key="3">
    <source>
        <dbReference type="Proteomes" id="UP000001219"/>
    </source>
</evidence>
<feature type="transmembrane region" description="Helical" evidence="1">
    <location>
        <begin position="12"/>
        <end position="32"/>
    </location>
</feature>
<keyword evidence="3" id="KW-1185">Reference proteome</keyword>
<feature type="transmembrane region" description="Helical" evidence="1">
    <location>
        <begin position="140"/>
        <end position="164"/>
    </location>
</feature>
<reference evidence="2 3" key="2">
    <citation type="journal article" date="2010" name="Stand. Genomic Sci.">
        <title>Complete genome sequence of Gordonia bronchialis type strain (3410).</title>
        <authorList>
            <person name="Ivanova N."/>
            <person name="Sikorski J."/>
            <person name="Jando M."/>
            <person name="Lapidus A."/>
            <person name="Nolan M."/>
            <person name="Lucas S."/>
            <person name="Del Rio T.G."/>
            <person name="Tice H."/>
            <person name="Copeland A."/>
            <person name="Cheng J.F."/>
            <person name="Chen F."/>
            <person name="Bruce D."/>
            <person name="Goodwin L."/>
            <person name="Pitluck S."/>
            <person name="Mavromatis K."/>
            <person name="Ovchinnikova G."/>
            <person name="Pati A."/>
            <person name="Chen A."/>
            <person name="Palaniappan K."/>
            <person name="Land M."/>
            <person name="Hauser L."/>
            <person name="Chang Y.J."/>
            <person name="Jeffries C.D."/>
            <person name="Chain P."/>
            <person name="Saunders E."/>
            <person name="Han C."/>
            <person name="Detter J.C."/>
            <person name="Brettin T."/>
            <person name="Rohde M."/>
            <person name="Goker M."/>
            <person name="Bristow J."/>
            <person name="Eisen J.A."/>
            <person name="Markowitz V."/>
            <person name="Hugenholtz P."/>
            <person name="Klenk H.P."/>
            <person name="Kyrpides N.C."/>
        </authorList>
    </citation>
    <scope>NUCLEOTIDE SEQUENCE [LARGE SCALE GENOMIC DNA]</scope>
    <source>
        <strain evidence="3">ATCC 25592 / DSM 43247 / BCRC 13721 / JCM 3198 / KCTC 3076 / NBRC 16047 / NCTC 10667</strain>
    </source>
</reference>
<dbReference type="eggNOG" id="COG4325">
    <property type="taxonomic scope" value="Bacteria"/>
</dbReference>
<dbReference type="EMBL" id="CP001802">
    <property type="protein sequence ID" value="ACY23717.1"/>
    <property type="molecule type" value="Genomic_DNA"/>
</dbReference>
<name>D0L7C8_GORB4</name>
<dbReference type="RefSeq" id="WP_012836201.1">
    <property type="nucleotide sequence ID" value="NC_013441.1"/>
</dbReference>
<dbReference type="KEGG" id="gbr:Gbro_4586"/>
<proteinExistence type="predicted"/>
<evidence type="ECO:0000256" key="1">
    <source>
        <dbReference type="SAM" id="Phobius"/>
    </source>
</evidence>
<dbReference type="AlphaFoldDB" id="D0L7C8"/>